<evidence type="ECO:0000313" key="3">
    <source>
        <dbReference type="Proteomes" id="UP000095008"/>
    </source>
</evidence>
<organism evidence="2 3">
    <name type="scientific">Acidithiobacillus thiooxidans</name>
    <name type="common">Thiobacillus thiooxidans</name>
    <dbReference type="NCBI Taxonomy" id="930"/>
    <lineage>
        <taxon>Bacteria</taxon>
        <taxon>Pseudomonadati</taxon>
        <taxon>Pseudomonadota</taxon>
        <taxon>Acidithiobacillia</taxon>
        <taxon>Acidithiobacillales</taxon>
        <taxon>Acidithiobacillaceae</taxon>
        <taxon>Acidithiobacillus</taxon>
    </lineage>
</organism>
<evidence type="ECO:0000256" key="1">
    <source>
        <dbReference type="SAM" id="MobiDB-lite"/>
    </source>
</evidence>
<dbReference type="RefSeq" id="WP_065974557.1">
    <property type="nucleotide sequence ID" value="NZ_LWSC01000179.1"/>
</dbReference>
<dbReference type="Proteomes" id="UP000095008">
    <property type="component" value="Unassembled WGS sequence"/>
</dbReference>
<dbReference type="Pfam" id="PF06986">
    <property type="entry name" value="F_T4SS_TraN"/>
    <property type="match status" value="2"/>
</dbReference>
<evidence type="ECO:0000313" key="2">
    <source>
        <dbReference type="EMBL" id="OCX68835.1"/>
    </source>
</evidence>
<accession>A0A1C2J243</accession>
<sequence length="1000" mass="104977">MGFFCWMAHPTRRRPVASAFIAAMFGIGVYYESTATAVAGQFVNQAQGGVNFGDSLLLGGQEDAASGAGQQEMQGFAGSNPTPGESGASSYYLPDNVGLTPGNSINQADSANAALMSDPSCPNGWPQPLDSFQSTGLGAVQRAQSVCQTALNAESASIEAAESSGSNPAYTDAMESIHNFGTSLADVHSAGNALLTTCAPDINNQYQYAPACNLLSRSGVPSLSGLGDTWAGTLNNVTNACRDLPTSITSPAAAESLSTTLGGMTTEADSLIGQTTGTAQVGDNGSVALSSNYANTTTASQQYQEIYGQCNVAQSYLENISTYPGGMNSYTTDPMLNEFLANPANQGMINKMMPFIESNPDVFSQYYQNVACTNNNLDIANAGTSSTSVSTTSTSAPSIQSNPVACDEPLSTYTSTGWIDAANWPDPNAQWIYGTTGGCGSGVLNGQTDMMEGTYSNTTGATIDATLYLAADDKGVVDINGTQVASYDDQGESGSVAYPSTGGVVSVPVTLSPGPDEILFYITNDDTSTTAANPSAGILSIIGDVNGTNQVLIDTNSNWLYTPTSSSSSDGQVVVQAGQTVEGTNPNTHAQSILCNSPIKCMGTQCHALFGNQDLHFSQAMTALSALQEMEQSMQCATGTSIAAGNCQPIIFGGKADYCRTWPFGGVFTNNCCKEGLTAAANGPSLGDYLSMVNNTWNVINSSQVDSNVMVLNDFHDWDESVYKSFDTWASDAWRYVSTAVKGAAEAVENAFGVGGATAASQAGGAIAKAGADAASTIGNNAAGGVFSYFDQLKSELEQYIETLLKQILTWVLRQFMTEAAANAVVDYISTLIASFIPYIGWIYDAYEVFKIIEMLGHILTACKKEEFELGEKRKVHECQNLGTECVEKFMGFCLEHKDIFCCYGSPLSRIIASQIKIGQPSVAGGYGTPKNPNCGGFTPHQLADVDWNDVSLSAWTAMLQQAGLIAGSNAMGSEMYTPGQIEHPNSMVNTELAPQPVEE</sequence>
<reference evidence="2" key="1">
    <citation type="journal article" date="2016" name="Int. J. Mol. Sci.">
        <title>Comparative genomics of the extreme acidophile Acidithiobacillus thiooxidans reveals intraspecific divergence and niche adaptation.</title>
        <authorList>
            <person name="Zhang X."/>
            <person name="Feng X."/>
            <person name="Tao J."/>
            <person name="Ma L."/>
            <person name="Xiao Y."/>
            <person name="Liang Y."/>
            <person name="Liu X."/>
            <person name="Yin H."/>
        </authorList>
    </citation>
    <scope>NUCLEOTIDE SEQUENCE [LARGE SCALE GENOMIC DNA]</scope>
    <source>
        <strain evidence="2">DXS-W</strain>
    </source>
</reference>
<name>A0A1C2J243_ACITH</name>
<dbReference type="InterPro" id="IPR014121">
    <property type="entry name" value="TraN_Ftype"/>
</dbReference>
<dbReference type="OrthoDB" id="5297981at2"/>
<proteinExistence type="predicted"/>
<protein>
    <submittedName>
        <fullName evidence="2">Conjugal transfer protein TraN</fullName>
    </submittedName>
</protein>
<feature type="compositionally biased region" description="Polar residues" evidence="1">
    <location>
        <begin position="68"/>
        <end position="89"/>
    </location>
</feature>
<dbReference type="EMBL" id="LWRY01000247">
    <property type="protein sequence ID" value="OCX68835.1"/>
    <property type="molecule type" value="Genomic_DNA"/>
</dbReference>
<keyword evidence="3" id="KW-1185">Reference proteome</keyword>
<comment type="caution">
    <text evidence="2">The sequence shown here is derived from an EMBL/GenBank/DDBJ whole genome shotgun (WGS) entry which is preliminary data.</text>
</comment>
<feature type="region of interest" description="Disordered" evidence="1">
    <location>
        <begin position="67"/>
        <end position="93"/>
    </location>
</feature>
<dbReference type="AlphaFoldDB" id="A0A1C2J243"/>
<gene>
    <name evidence="2" type="ORF">A6M23_17100</name>
</gene>